<dbReference type="Gene3D" id="1.20.1560.10">
    <property type="entry name" value="ABC transporter type 1, transmembrane domain"/>
    <property type="match status" value="1"/>
</dbReference>
<dbReference type="InterPro" id="IPR003439">
    <property type="entry name" value="ABC_transporter-like_ATP-bd"/>
</dbReference>
<evidence type="ECO:0000259" key="9">
    <source>
        <dbReference type="PROSITE" id="PS50929"/>
    </source>
</evidence>
<feature type="transmembrane region" description="Helical" evidence="7">
    <location>
        <begin position="84"/>
        <end position="109"/>
    </location>
</feature>
<dbReference type="InterPro" id="IPR036640">
    <property type="entry name" value="ABC1_TM_sf"/>
</dbReference>
<dbReference type="InterPro" id="IPR027417">
    <property type="entry name" value="P-loop_NTPase"/>
</dbReference>
<dbReference type="PANTHER" id="PTHR43394">
    <property type="entry name" value="ATP-DEPENDENT PERMEASE MDL1, MITOCHONDRIAL"/>
    <property type="match status" value="1"/>
</dbReference>
<feature type="transmembrane region" description="Helical" evidence="7">
    <location>
        <begin position="47"/>
        <end position="72"/>
    </location>
</feature>
<dbReference type="Proteomes" id="UP001054846">
    <property type="component" value="Chromosome"/>
</dbReference>
<keyword evidence="5 7" id="KW-1133">Transmembrane helix</keyword>
<dbReference type="EMBL" id="CP063845">
    <property type="protein sequence ID" value="UFP96820.1"/>
    <property type="molecule type" value="Genomic_DNA"/>
</dbReference>
<comment type="subcellular location">
    <subcellularLocation>
        <location evidence="1">Cell membrane</location>
        <topology evidence="1">Multi-pass membrane protein</topology>
    </subcellularLocation>
</comment>
<evidence type="ECO:0000256" key="3">
    <source>
        <dbReference type="ARBA" id="ARBA00022741"/>
    </source>
</evidence>
<gene>
    <name evidence="10" type="ORF">ISF26_11680</name>
</gene>
<dbReference type="Gene3D" id="3.40.50.300">
    <property type="entry name" value="P-loop containing nucleotide triphosphate hydrolases"/>
    <property type="match status" value="1"/>
</dbReference>
<evidence type="ECO:0000256" key="6">
    <source>
        <dbReference type="ARBA" id="ARBA00023136"/>
    </source>
</evidence>
<dbReference type="SUPFAM" id="SSF90123">
    <property type="entry name" value="ABC transporter transmembrane region"/>
    <property type="match status" value="1"/>
</dbReference>
<dbReference type="PROSITE" id="PS50893">
    <property type="entry name" value="ABC_TRANSPORTER_2"/>
    <property type="match status" value="1"/>
</dbReference>
<dbReference type="InterPro" id="IPR039421">
    <property type="entry name" value="Type_1_exporter"/>
</dbReference>
<dbReference type="InterPro" id="IPR011527">
    <property type="entry name" value="ABC1_TM_dom"/>
</dbReference>
<organism evidence="10 11">
    <name type="scientific">Gloeobacter morelensis MG652769</name>
    <dbReference type="NCBI Taxonomy" id="2781736"/>
    <lineage>
        <taxon>Bacteria</taxon>
        <taxon>Bacillati</taxon>
        <taxon>Cyanobacteriota</taxon>
        <taxon>Cyanophyceae</taxon>
        <taxon>Gloeobacterales</taxon>
        <taxon>Gloeobacteraceae</taxon>
        <taxon>Gloeobacter</taxon>
        <taxon>Gloeobacter morelensis</taxon>
    </lineage>
</organism>
<evidence type="ECO:0000256" key="4">
    <source>
        <dbReference type="ARBA" id="ARBA00022840"/>
    </source>
</evidence>
<evidence type="ECO:0000256" key="7">
    <source>
        <dbReference type="SAM" id="Phobius"/>
    </source>
</evidence>
<keyword evidence="6 7" id="KW-0472">Membrane</keyword>
<accession>A0ABY3PT28</accession>
<dbReference type="PANTHER" id="PTHR43394:SF4">
    <property type="entry name" value="TOXIN SECRETION ABC TRANSPORTER ATP-BINDING PROTEIN"/>
    <property type="match status" value="1"/>
</dbReference>
<feature type="transmembrane region" description="Helical" evidence="7">
    <location>
        <begin position="275"/>
        <end position="294"/>
    </location>
</feature>
<keyword evidence="4 10" id="KW-0067">ATP-binding</keyword>
<dbReference type="GO" id="GO:0005524">
    <property type="term" value="F:ATP binding"/>
    <property type="evidence" value="ECO:0007669"/>
    <property type="project" value="UniProtKB-KW"/>
</dbReference>
<sequence>MSLLKTLPLIVPPTQGPSSEFLHEEAENNLSPYGKLVRLLREDWRDLVALGAYTVMVGLLSLVVPLAASALVNTIATGVYMQPLVILTLLVLGCLTFAGVLQLMQLVLAERLQQRIFARIALRLAVRLPFIRQSALLNEYAPQLVNRFFDVVTAQKTLAKMLLTVPSALLSILVGLVLMAIYSPYLLAFDLFLILFIVLVWAGLGNGGLETSIKESSKKYRVAEWLEELGRCQTGFKMSGVPAFPIERTDALVLEYIKARRLHFRVLFRQAVGNYLFRAAANAGILAIGGWLVINGQLTLGQLVAAELIVLTVLAALDKLIRSLEELYDLLTSLEKLSQATELPIERQGGKPMLRSHRGASVTCRNVRFAYRPGMEVLNGLNLSLRPGERVSLVGTSGAGKSTLSALLCGLLEPNHGTVAINSVEVRDANLHDLRQVVGLVSDTNDEVFEGTIEQNILLGRTDTPYEDLVLALEVSQLADELATLPDGLKTMLVSEGRNLSRGQVQRILIARALVAQPQLLILDEAFTGIDEKDKLAILDNIYSGEHNWTILNISHDPEVVMRSDIVHVLADGRIVETGSPPEMAARPAGRFAVLFPSLRAELAA</sequence>
<evidence type="ECO:0000313" key="10">
    <source>
        <dbReference type="EMBL" id="UFP96820.1"/>
    </source>
</evidence>
<evidence type="ECO:0000256" key="1">
    <source>
        <dbReference type="ARBA" id="ARBA00004651"/>
    </source>
</evidence>
<evidence type="ECO:0000313" key="11">
    <source>
        <dbReference type="Proteomes" id="UP001054846"/>
    </source>
</evidence>
<keyword evidence="11" id="KW-1185">Reference proteome</keyword>
<protein>
    <submittedName>
        <fullName evidence="10">ATP-binding cassette domain-containing protein</fullName>
    </submittedName>
</protein>
<evidence type="ECO:0000259" key="8">
    <source>
        <dbReference type="PROSITE" id="PS50893"/>
    </source>
</evidence>
<feature type="domain" description="ABC transmembrane type-1" evidence="9">
    <location>
        <begin position="48"/>
        <end position="329"/>
    </location>
</feature>
<dbReference type="Pfam" id="PF00005">
    <property type="entry name" value="ABC_tran"/>
    <property type="match status" value="1"/>
</dbReference>
<evidence type="ECO:0000256" key="2">
    <source>
        <dbReference type="ARBA" id="ARBA00022692"/>
    </source>
</evidence>
<dbReference type="SMART" id="SM00382">
    <property type="entry name" value="AAA"/>
    <property type="match status" value="1"/>
</dbReference>
<feature type="domain" description="ABC transporter" evidence="8">
    <location>
        <begin position="362"/>
        <end position="597"/>
    </location>
</feature>
<reference evidence="10 11" key="1">
    <citation type="journal article" date="2021" name="Genome Biol. Evol.">
        <title>Complete Genome Sequencing of a Novel Gloeobacter Species from a Waterfall Cave in Mexico.</title>
        <authorList>
            <person name="Saw J.H."/>
            <person name="Cardona T."/>
            <person name="Montejano G."/>
        </authorList>
    </citation>
    <scope>NUCLEOTIDE SEQUENCE [LARGE SCALE GENOMIC DNA]</scope>
    <source>
        <strain evidence="10">MG652769</strain>
    </source>
</reference>
<keyword evidence="2 7" id="KW-0812">Transmembrane</keyword>
<dbReference type="RefSeq" id="WP_230844154.1">
    <property type="nucleotide sequence ID" value="NZ_CP063845.1"/>
</dbReference>
<proteinExistence type="predicted"/>
<evidence type="ECO:0000256" key="5">
    <source>
        <dbReference type="ARBA" id="ARBA00022989"/>
    </source>
</evidence>
<keyword evidence="3" id="KW-0547">Nucleotide-binding</keyword>
<name>A0ABY3PT28_9CYAN</name>
<feature type="transmembrane region" description="Helical" evidence="7">
    <location>
        <begin position="188"/>
        <end position="209"/>
    </location>
</feature>
<dbReference type="PROSITE" id="PS50929">
    <property type="entry name" value="ABC_TM1F"/>
    <property type="match status" value="1"/>
</dbReference>
<dbReference type="InterPro" id="IPR003593">
    <property type="entry name" value="AAA+_ATPase"/>
</dbReference>
<dbReference type="SUPFAM" id="SSF52540">
    <property type="entry name" value="P-loop containing nucleoside triphosphate hydrolases"/>
    <property type="match status" value="1"/>
</dbReference>
<feature type="transmembrane region" description="Helical" evidence="7">
    <location>
        <begin position="162"/>
        <end position="182"/>
    </location>
</feature>